<accession>A0A369LAG5</accession>
<evidence type="ECO:0000313" key="4">
    <source>
        <dbReference type="EMBL" id="RDB56164.1"/>
    </source>
</evidence>
<name>A0A369LAG5_9ACTN</name>
<dbReference type="InterPro" id="IPR050624">
    <property type="entry name" value="HTH-type_Tx_Regulator"/>
</dbReference>
<dbReference type="AlphaFoldDB" id="A0A369LAG5"/>
<dbReference type="STRING" id="1034345.GCA_000236865_00470"/>
<dbReference type="GO" id="GO:0003677">
    <property type="term" value="F:DNA binding"/>
    <property type="evidence" value="ECO:0007669"/>
    <property type="project" value="UniProtKB-UniRule"/>
</dbReference>
<gene>
    <name evidence="4" type="ORF">C1880_04590</name>
</gene>
<evidence type="ECO:0000259" key="3">
    <source>
        <dbReference type="PROSITE" id="PS50977"/>
    </source>
</evidence>
<keyword evidence="5" id="KW-1185">Reference proteome</keyword>
<dbReference type="SUPFAM" id="SSF46689">
    <property type="entry name" value="Homeodomain-like"/>
    <property type="match status" value="1"/>
</dbReference>
<feature type="DNA-binding region" description="H-T-H motif" evidence="2">
    <location>
        <begin position="41"/>
        <end position="60"/>
    </location>
</feature>
<evidence type="ECO:0000313" key="5">
    <source>
        <dbReference type="Proteomes" id="UP000253792"/>
    </source>
</evidence>
<dbReference type="PANTHER" id="PTHR43479:SF7">
    <property type="entry name" value="TETR-FAMILY TRANSCRIPTIONAL REGULATOR"/>
    <property type="match status" value="1"/>
</dbReference>
<dbReference type="InterPro" id="IPR009057">
    <property type="entry name" value="Homeodomain-like_sf"/>
</dbReference>
<reference evidence="4 5" key="1">
    <citation type="journal article" date="2018" name="Elife">
        <title>Discovery and characterization of a prevalent human gut bacterial enzyme sufficient for the inactivation of a family of plant toxins.</title>
        <authorList>
            <person name="Koppel N."/>
            <person name="Bisanz J.E."/>
            <person name="Pandelia M.E."/>
            <person name="Turnbaugh P.J."/>
            <person name="Balskus E.P."/>
        </authorList>
    </citation>
    <scope>NUCLEOTIDE SEQUENCE [LARGE SCALE GENOMIC DNA]</scope>
    <source>
        <strain evidence="5">anaerobia AP69FAA</strain>
    </source>
</reference>
<dbReference type="Pfam" id="PF00440">
    <property type="entry name" value="TetR_N"/>
    <property type="match status" value="1"/>
</dbReference>
<proteinExistence type="predicted"/>
<dbReference type="InterPro" id="IPR001647">
    <property type="entry name" value="HTH_TetR"/>
</dbReference>
<dbReference type="EMBL" id="PPTP01000003">
    <property type="protein sequence ID" value="RDB56164.1"/>
    <property type="molecule type" value="Genomic_DNA"/>
</dbReference>
<sequence>MGEPTAKDLRRSTDRRVVRTRKAIREAFFKLMENQDYHKITIASVAREADIDRKTFYLHYRSVSDLVDEVIRDEAQKIVASCREALRSDGDKGLDVSKLFQSISLALAPDMTRSKRVLQHVSLQDVLDRLEASLVDVLMEDNVLGLRRDDPYVPYIVSFFCAGLVAVYRRWLIADSEIPLESLAGVTSACLFDGLNGVLPSVKLA</sequence>
<evidence type="ECO:0000256" key="2">
    <source>
        <dbReference type="PROSITE-ProRule" id="PRU00335"/>
    </source>
</evidence>
<evidence type="ECO:0000256" key="1">
    <source>
        <dbReference type="ARBA" id="ARBA00023125"/>
    </source>
</evidence>
<dbReference type="PANTHER" id="PTHR43479">
    <property type="entry name" value="ACREF/ENVCD OPERON REPRESSOR-RELATED"/>
    <property type="match status" value="1"/>
</dbReference>
<feature type="domain" description="HTH tetR-type" evidence="3">
    <location>
        <begin position="18"/>
        <end position="78"/>
    </location>
</feature>
<protein>
    <submittedName>
        <fullName evidence="4">TetR/AcrR family transcriptional regulator</fullName>
    </submittedName>
</protein>
<organism evidence="4 5">
    <name type="scientific">Senegalimassilia anaerobia</name>
    <dbReference type="NCBI Taxonomy" id="1473216"/>
    <lineage>
        <taxon>Bacteria</taxon>
        <taxon>Bacillati</taxon>
        <taxon>Actinomycetota</taxon>
        <taxon>Coriobacteriia</taxon>
        <taxon>Coriobacteriales</taxon>
        <taxon>Coriobacteriaceae</taxon>
        <taxon>Senegalimassilia</taxon>
    </lineage>
</organism>
<keyword evidence="1 2" id="KW-0238">DNA-binding</keyword>
<dbReference type="Gene3D" id="1.10.357.10">
    <property type="entry name" value="Tetracycline Repressor, domain 2"/>
    <property type="match status" value="1"/>
</dbReference>
<dbReference type="Proteomes" id="UP000253792">
    <property type="component" value="Unassembled WGS sequence"/>
</dbReference>
<comment type="caution">
    <text evidence="4">The sequence shown here is derived from an EMBL/GenBank/DDBJ whole genome shotgun (WGS) entry which is preliminary data.</text>
</comment>
<dbReference type="PROSITE" id="PS50977">
    <property type="entry name" value="HTH_TETR_2"/>
    <property type="match status" value="1"/>
</dbReference>